<dbReference type="EMBL" id="SNRY01000264">
    <property type="protein sequence ID" value="KAA6343557.1"/>
    <property type="molecule type" value="Genomic_DNA"/>
</dbReference>
<sequence length="64" mass="7463">MIAQLFRETASFSKSPSDTISETTIISLYSYRMRFANHMIVCLEGRDKTLPVIPCRYIRKKHPI</sequence>
<accession>A0A5J4SC21</accession>
<organism evidence="1">
    <name type="scientific">termite gut metagenome</name>
    <dbReference type="NCBI Taxonomy" id="433724"/>
    <lineage>
        <taxon>unclassified sequences</taxon>
        <taxon>metagenomes</taxon>
        <taxon>organismal metagenomes</taxon>
    </lineage>
</organism>
<evidence type="ECO:0000313" key="1">
    <source>
        <dbReference type="EMBL" id="KAA6343557.1"/>
    </source>
</evidence>
<name>A0A5J4SC21_9ZZZZ</name>
<protein>
    <submittedName>
        <fullName evidence="1">Uncharacterized protein</fullName>
    </submittedName>
</protein>
<proteinExistence type="predicted"/>
<reference evidence="1" key="1">
    <citation type="submission" date="2019-03" db="EMBL/GenBank/DDBJ databases">
        <title>Single cell metagenomics reveals metabolic interactions within the superorganism composed of flagellate Streblomastix strix and complex community of Bacteroidetes bacteria on its surface.</title>
        <authorList>
            <person name="Treitli S.C."/>
            <person name="Kolisko M."/>
            <person name="Husnik F."/>
            <person name="Keeling P."/>
            <person name="Hampl V."/>
        </authorList>
    </citation>
    <scope>NUCLEOTIDE SEQUENCE</scope>
    <source>
        <strain evidence="1">STM</strain>
    </source>
</reference>
<comment type="caution">
    <text evidence="1">The sequence shown here is derived from an EMBL/GenBank/DDBJ whole genome shotgun (WGS) entry which is preliminary data.</text>
</comment>
<dbReference type="AlphaFoldDB" id="A0A5J4SC21"/>
<gene>
    <name evidence="1" type="ORF">EZS27_008770</name>
</gene>